<organism evidence="3 4">
    <name type="scientific">Hoeflea poritis</name>
    <dbReference type="NCBI Taxonomy" id="2993659"/>
    <lineage>
        <taxon>Bacteria</taxon>
        <taxon>Pseudomonadati</taxon>
        <taxon>Pseudomonadota</taxon>
        <taxon>Alphaproteobacteria</taxon>
        <taxon>Hyphomicrobiales</taxon>
        <taxon>Rhizobiaceae</taxon>
        <taxon>Hoeflea</taxon>
    </lineage>
</organism>
<feature type="domain" description="FAD dependent oxidoreductase" evidence="2">
    <location>
        <begin position="19"/>
        <end position="360"/>
    </location>
</feature>
<dbReference type="Pfam" id="PF01266">
    <property type="entry name" value="DAO"/>
    <property type="match status" value="1"/>
</dbReference>
<dbReference type="InterPro" id="IPR006076">
    <property type="entry name" value="FAD-dep_OxRdtase"/>
</dbReference>
<protein>
    <submittedName>
        <fullName evidence="3">FAD-dependent oxidoreductase</fullName>
    </submittedName>
</protein>
<dbReference type="Gene3D" id="3.30.9.10">
    <property type="entry name" value="D-Amino Acid Oxidase, subunit A, domain 2"/>
    <property type="match status" value="1"/>
</dbReference>
<dbReference type="InterPro" id="IPR036188">
    <property type="entry name" value="FAD/NAD-bd_sf"/>
</dbReference>
<keyword evidence="4" id="KW-1185">Reference proteome</keyword>
<gene>
    <name evidence="3" type="ORF">OOZ53_12150</name>
</gene>
<keyword evidence="1" id="KW-0560">Oxidoreductase</keyword>
<comment type="caution">
    <text evidence="3">The sequence shown here is derived from an EMBL/GenBank/DDBJ whole genome shotgun (WGS) entry which is preliminary data.</text>
</comment>
<reference evidence="3" key="1">
    <citation type="submission" date="2022-11" db="EMBL/GenBank/DDBJ databases">
        <title>Hoeflea poritis sp. nov., isolated from scleractinian coral Porites lutea.</title>
        <authorList>
            <person name="Zhang G."/>
            <person name="Wei Q."/>
            <person name="Cai L."/>
        </authorList>
    </citation>
    <scope>NUCLEOTIDE SEQUENCE</scope>
    <source>
        <strain evidence="3">E7-10</strain>
    </source>
</reference>
<dbReference type="Gene3D" id="3.50.50.60">
    <property type="entry name" value="FAD/NAD(P)-binding domain"/>
    <property type="match status" value="1"/>
</dbReference>
<dbReference type="Proteomes" id="UP001148313">
    <property type="component" value="Unassembled WGS sequence"/>
</dbReference>
<sequence length="393" mass="41470">MTHRSDNSYTVASPQLSCDLLVVGAGVVGLWIARLAKQAGLKVLVLEKQQVGAGASGGLLGALMPHMPERWNPKKQFQFEALACLGDAVRELEDETGLTCGYRRCGRLLPLVKPHHAGLAAERSLKTETVWRTSETGFSWQILDTPYGSGWPDVAAMPHGLVHETLAARISPRRYLAALRAAVGQALIEGEGFESLDAQTGTVQTSTGRTITAGHTVIAAGFESFDILAAMLSLPAPKLGTAVKGQAALLKADVDGDLPLVFVDGLYVVPHEEGTVAVGSTSEMQFEDAQHTDGQLEALVERAGELCPSLKNAPVVERWAGLRPKAIGRDPMIGALPGGADLSVATGGFKITFGIAHKMAACALEVVSRGGCDALPESFRIETHLRKAASEPG</sequence>
<evidence type="ECO:0000256" key="1">
    <source>
        <dbReference type="ARBA" id="ARBA00023002"/>
    </source>
</evidence>
<name>A0ABT4VN11_9HYPH</name>
<dbReference type="RefSeq" id="WP_271089826.1">
    <property type="nucleotide sequence ID" value="NZ_JAPJZH010000006.1"/>
</dbReference>
<accession>A0ABT4VN11</accession>
<dbReference type="EMBL" id="JAPJZH010000006">
    <property type="protein sequence ID" value="MDA4846107.1"/>
    <property type="molecule type" value="Genomic_DNA"/>
</dbReference>
<proteinExistence type="predicted"/>
<evidence type="ECO:0000313" key="3">
    <source>
        <dbReference type="EMBL" id="MDA4846107.1"/>
    </source>
</evidence>
<dbReference type="PANTHER" id="PTHR13847">
    <property type="entry name" value="SARCOSINE DEHYDROGENASE-RELATED"/>
    <property type="match status" value="1"/>
</dbReference>
<dbReference type="PANTHER" id="PTHR13847:SF289">
    <property type="entry name" value="GLYCINE OXIDASE"/>
    <property type="match status" value="1"/>
</dbReference>
<dbReference type="SUPFAM" id="SSF51905">
    <property type="entry name" value="FAD/NAD(P)-binding domain"/>
    <property type="match status" value="1"/>
</dbReference>
<evidence type="ECO:0000259" key="2">
    <source>
        <dbReference type="Pfam" id="PF01266"/>
    </source>
</evidence>
<evidence type="ECO:0000313" key="4">
    <source>
        <dbReference type="Proteomes" id="UP001148313"/>
    </source>
</evidence>